<dbReference type="GO" id="GO:0005840">
    <property type="term" value="C:ribosome"/>
    <property type="evidence" value="ECO:0007669"/>
    <property type="project" value="UniProtKB-KW"/>
</dbReference>
<protein>
    <submittedName>
        <fullName evidence="1">50S ribosomal protein L3</fullName>
    </submittedName>
</protein>
<dbReference type="Gene3D" id="2.40.30.10">
    <property type="entry name" value="Translation factors"/>
    <property type="match status" value="1"/>
</dbReference>
<feature type="non-terminal residue" evidence="1">
    <location>
        <position position="43"/>
    </location>
</feature>
<dbReference type="AlphaFoldDB" id="A0A2M7JCQ3"/>
<gene>
    <name evidence="1" type="ORF">COZ71_04670</name>
</gene>
<reference evidence="2" key="1">
    <citation type="submission" date="2017-09" db="EMBL/GenBank/DDBJ databases">
        <title>Depth-based differentiation of microbial function through sediment-hosted aquifers and enrichment of novel symbionts in the deep terrestrial subsurface.</title>
        <authorList>
            <person name="Probst A.J."/>
            <person name="Ladd B."/>
            <person name="Jarett J.K."/>
            <person name="Geller-Mcgrath D.E."/>
            <person name="Sieber C.M.K."/>
            <person name="Emerson J.B."/>
            <person name="Anantharaman K."/>
            <person name="Thomas B.C."/>
            <person name="Malmstrom R."/>
            <person name="Stieglmeier M."/>
            <person name="Klingl A."/>
            <person name="Woyke T."/>
            <person name="Ryan C.M."/>
            <person name="Banfield J.F."/>
        </authorList>
    </citation>
    <scope>NUCLEOTIDE SEQUENCE [LARGE SCALE GENOMIC DNA]</scope>
</reference>
<keyword evidence="1" id="KW-0687">Ribonucleoprotein</keyword>
<evidence type="ECO:0000313" key="1">
    <source>
        <dbReference type="EMBL" id="PIX17188.1"/>
    </source>
</evidence>
<dbReference type="EMBL" id="PFIC01000123">
    <property type="protein sequence ID" value="PIX17188.1"/>
    <property type="molecule type" value="Genomic_DNA"/>
</dbReference>
<organism evidence="1 2">
    <name type="scientific">Candidatus Desantisbacteria bacterium CG_4_8_14_3_um_filter_40_12</name>
    <dbReference type="NCBI Taxonomy" id="1974545"/>
    <lineage>
        <taxon>Bacteria</taxon>
        <taxon>Candidatus Desantisiibacteriota</taxon>
    </lineage>
</organism>
<accession>A0A2M7JCQ3</accession>
<name>A0A2M7JCQ3_9BACT</name>
<comment type="caution">
    <text evidence="1">The sequence shown here is derived from an EMBL/GenBank/DDBJ whole genome shotgun (WGS) entry which is preliminary data.</text>
</comment>
<sequence length="43" mass="4702">MAVGLLGRKIGMTQIFDGDRRVVPITVIKTGQCVVVQKKTKDT</sequence>
<evidence type="ECO:0000313" key="2">
    <source>
        <dbReference type="Proteomes" id="UP000229297"/>
    </source>
</evidence>
<dbReference type="SUPFAM" id="SSF50447">
    <property type="entry name" value="Translation proteins"/>
    <property type="match status" value="1"/>
</dbReference>
<keyword evidence="1" id="KW-0689">Ribosomal protein</keyword>
<dbReference type="Proteomes" id="UP000229297">
    <property type="component" value="Unassembled WGS sequence"/>
</dbReference>
<dbReference type="InterPro" id="IPR009000">
    <property type="entry name" value="Transl_B-barrel_sf"/>
</dbReference>
<proteinExistence type="predicted"/>